<dbReference type="OrthoDB" id="6780330at2759"/>
<evidence type="ECO:0000256" key="1">
    <source>
        <dbReference type="SAM" id="MobiDB-lite"/>
    </source>
</evidence>
<dbReference type="EMBL" id="VTPC01090283">
    <property type="protein sequence ID" value="KAF2883866.1"/>
    <property type="molecule type" value="Genomic_DNA"/>
</dbReference>
<feature type="region of interest" description="Disordered" evidence="1">
    <location>
        <begin position="319"/>
        <end position="354"/>
    </location>
</feature>
<gene>
    <name evidence="3" type="ORF">ILUMI_22305</name>
</gene>
<keyword evidence="2" id="KW-0812">Transmembrane</keyword>
<feature type="compositionally biased region" description="Polar residues" evidence="1">
    <location>
        <begin position="404"/>
        <end position="413"/>
    </location>
</feature>
<feature type="region of interest" description="Disordered" evidence="1">
    <location>
        <begin position="403"/>
        <end position="429"/>
    </location>
</feature>
<feature type="compositionally biased region" description="Low complexity" evidence="1">
    <location>
        <begin position="25"/>
        <end position="41"/>
    </location>
</feature>
<reference evidence="3" key="1">
    <citation type="submission" date="2019-08" db="EMBL/GenBank/DDBJ databases">
        <title>The genome of the North American firefly Photinus pyralis.</title>
        <authorList>
            <consortium name="Photinus pyralis genome working group"/>
            <person name="Fallon T.R."/>
            <person name="Sander Lower S.E."/>
            <person name="Weng J.-K."/>
        </authorList>
    </citation>
    <scope>NUCLEOTIDE SEQUENCE</scope>
    <source>
        <strain evidence="3">TRF0915ILg1</strain>
        <tissue evidence="3">Whole body</tissue>
    </source>
</reference>
<name>A0A8K0CE39_IGNLU</name>
<keyword evidence="4" id="KW-1185">Reference proteome</keyword>
<evidence type="ECO:0000313" key="4">
    <source>
        <dbReference type="Proteomes" id="UP000801492"/>
    </source>
</evidence>
<feature type="region of interest" description="Disordered" evidence="1">
    <location>
        <begin position="1"/>
        <end position="49"/>
    </location>
</feature>
<keyword evidence="2" id="KW-1133">Transmembrane helix</keyword>
<keyword evidence="2" id="KW-0472">Membrane</keyword>
<protein>
    <submittedName>
        <fullName evidence="3">Uncharacterized protein</fullName>
    </submittedName>
</protein>
<proteinExistence type="predicted"/>
<sequence>MSDKCDVDSDSDVSSNSSWTVLEETSSLQTATNNNTNNASQEENEVDDDTYSLSTADLFADASSLENDTQLCEINDDDDLQYALSFSEIQNEEFETDDKNELIQHGCLTFEEYLKNQTVNYDKNNRKVCFDEMPKEKQKSDKRKRRKCNAQSFGSLAIIGTVLAVAGVSFLCLLTPGNYSLTSSEIEKLKTECVPAKVLNNCNGSVPLCPVLCTNRNDKLAVVDEDCTIETCFKKNDLSAPRAKKYLKSSKQFKAVKTINLLDDENEDVKKENSIGPIAFEEFHKENRKYLNQFRKQEKKIKNILKKSSTNVVIKPKSAGQEDGIKSGSITPNVSYEDIKNNNNGEKADLKPPMPKLRKLKNQKIKVRAKQFAFNLDDLKNRQKEKLKDKIVNKDEFVRKINNLPINLKTQPSNKQEEQNKPNNINQNEENSFDYLTQSKIVCNILQDVMLLKMTSKLARSLNQKQEEVGKVKKKDLRWRKQNRSATDMSLQKPPKVPQCIKPSIREKQMTIRKLGMTSDTKLNLLDELPFSKRQELMIRNKIEANHLRNTHFDGFESHMTAIARRNKKEKSQFLNTPVPSKKTELACVKLSNDVECLKKKQMEFFEKLKKQQKERTEYLNLVRERQQQSIRDLIKERQFNLHKDASCGIYDVPIPNALEVHKKLAQLREKKITDSSPCIISSTTSIYPSECSIDIDNLPASWRKKHAFLEKCKKAPNKDKNEEMSKLLDQRVLSNPSFKKQMVKIPMSTDSDDYVKNQSKMNFKMPKEYMKIKQKYYERVGSYWSKREEYLTKRMEFMENVSDSIKEIVNLKKRLDNGKKEESKETENPAGTVMKIINEAIAVFPGDTGIKNLKSQMSFIKEKQESLKSDDEDKNSEIFEFTASDNDTTTVSKDNLYSSLFGKQGQHIKKRDMAIWYCNKISKRRKFCKDLTKHDMHRLNNNKKAKKEHKLLN</sequence>
<evidence type="ECO:0000313" key="3">
    <source>
        <dbReference type="EMBL" id="KAF2883866.1"/>
    </source>
</evidence>
<comment type="caution">
    <text evidence="3">The sequence shown here is derived from an EMBL/GenBank/DDBJ whole genome shotgun (WGS) entry which is preliminary data.</text>
</comment>
<organism evidence="3 4">
    <name type="scientific">Ignelater luminosus</name>
    <name type="common">Cucubano</name>
    <name type="synonym">Pyrophorus luminosus</name>
    <dbReference type="NCBI Taxonomy" id="2038154"/>
    <lineage>
        <taxon>Eukaryota</taxon>
        <taxon>Metazoa</taxon>
        <taxon>Ecdysozoa</taxon>
        <taxon>Arthropoda</taxon>
        <taxon>Hexapoda</taxon>
        <taxon>Insecta</taxon>
        <taxon>Pterygota</taxon>
        <taxon>Neoptera</taxon>
        <taxon>Endopterygota</taxon>
        <taxon>Coleoptera</taxon>
        <taxon>Polyphaga</taxon>
        <taxon>Elateriformia</taxon>
        <taxon>Elateroidea</taxon>
        <taxon>Elateridae</taxon>
        <taxon>Agrypninae</taxon>
        <taxon>Pyrophorini</taxon>
        <taxon>Ignelater</taxon>
    </lineage>
</organism>
<dbReference type="AlphaFoldDB" id="A0A8K0CE39"/>
<accession>A0A8K0CE39</accession>
<feature type="transmembrane region" description="Helical" evidence="2">
    <location>
        <begin position="153"/>
        <end position="176"/>
    </location>
</feature>
<evidence type="ECO:0000256" key="2">
    <source>
        <dbReference type="SAM" id="Phobius"/>
    </source>
</evidence>
<dbReference type="Proteomes" id="UP000801492">
    <property type="component" value="Unassembled WGS sequence"/>
</dbReference>